<protein>
    <submittedName>
        <fullName evidence="1">Uncharacterized protein</fullName>
    </submittedName>
</protein>
<keyword evidence="2" id="KW-1185">Reference proteome</keyword>
<evidence type="ECO:0000313" key="1">
    <source>
        <dbReference type="EMBL" id="KAL3422484.1"/>
    </source>
</evidence>
<gene>
    <name evidence="1" type="ORF">PVAG01_06640</name>
</gene>
<sequence length="51" mass="5370">MIFQLSASARLLADMFQRFNPTLLNPLASASCPSSRVDAISLSLGMEGAGL</sequence>
<reference evidence="1 2" key="1">
    <citation type="submission" date="2024-06" db="EMBL/GenBank/DDBJ databases">
        <title>Complete genome of Phlyctema vagabunda strain 19-DSS-EL-015.</title>
        <authorList>
            <person name="Fiorenzani C."/>
        </authorList>
    </citation>
    <scope>NUCLEOTIDE SEQUENCE [LARGE SCALE GENOMIC DNA]</scope>
    <source>
        <strain evidence="1 2">19-DSS-EL-015</strain>
    </source>
</reference>
<proteinExistence type="predicted"/>
<accession>A0ABR4PGQ0</accession>
<name>A0ABR4PGQ0_9HELO</name>
<organism evidence="1 2">
    <name type="scientific">Phlyctema vagabunda</name>
    <dbReference type="NCBI Taxonomy" id="108571"/>
    <lineage>
        <taxon>Eukaryota</taxon>
        <taxon>Fungi</taxon>
        <taxon>Dikarya</taxon>
        <taxon>Ascomycota</taxon>
        <taxon>Pezizomycotina</taxon>
        <taxon>Leotiomycetes</taxon>
        <taxon>Helotiales</taxon>
        <taxon>Dermateaceae</taxon>
        <taxon>Phlyctema</taxon>
    </lineage>
</organism>
<evidence type="ECO:0000313" key="2">
    <source>
        <dbReference type="Proteomes" id="UP001629113"/>
    </source>
</evidence>
<comment type="caution">
    <text evidence="1">The sequence shown here is derived from an EMBL/GenBank/DDBJ whole genome shotgun (WGS) entry which is preliminary data.</text>
</comment>
<dbReference type="EMBL" id="JBFCZG010000005">
    <property type="protein sequence ID" value="KAL3422484.1"/>
    <property type="molecule type" value="Genomic_DNA"/>
</dbReference>
<dbReference type="Proteomes" id="UP001629113">
    <property type="component" value="Unassembled WGS sequence"/>
</dbReference>